<dbReference type="Pfam" id="PF13591">
    <property type="entry name" value="MerR_2"/>
    <property type="match status" value="1"/>
</dbReference>
<dbReference type="AlphaFoldDB" id="A0A366B3L4"/>
<organism evidence="1 2">
    <name type="scientific">Flavobacterium psychrolimnae</name>
    <dbReference type="NCBI Taxonomy" id="249351"/>
    <lineage>
        <taxon>Bacteria</taxon>
        <taxon>Pseudomonadati</taxon>
        <taxon>Bacteroidota</taxon>
        <taxon>Flavobacteriia</taxon>
        <taxon>Flavobacteriales</taxon>
        <taxon>Flavobacteriaceae</taxon>
        <taxon>Flavobacterium</taxon>
    </lineage>
</organism>
<dbReference type="Proteomes" id="UP000253676">
    <property type="component" value="Unassembled WGS sequence"/>
</dbReference>
<dbReference type="EMBL" id="QNUX01000001">
    <property type="protein sequence ID" value="RBN51680.1"/>
    <property type="molecule type" value="Genomic_DNA"/>
</dbReference>
<dbReference type="OrthoDB" id="1494789at2"/>
<comment type="caution">
    <text evidence="1">The sequence shown here is derived from an EMBL/GenBank/DDBJ whole genome shotgun (WGS) entry which is preliminary data.</text>
</comment>
<gene>
    <name evidence="1" type="ORF">DR980_00490</name>
</gene>
<proteinExistence type="predicted"/>
<keyword evidence="2" id="KW-1185">Reference proteome</keyword>
<evidence type="ECO:0000313" key="2">
    <source>
        <dbReference type="Proteomes" id="UP000253676"/>
    </source>
</evidence>
<evidence type="ECO:0000313" key="1">
    <source>
        <dbReference type="EMBL" id="RBN51680.1"/>
    </source>
</evidence>
<accession>A0A366B3L4</accession>
<dbReference type="Gene3D" id="1.10.1660.10">
    <property type="match status" value="1"/>
</dbReference>
<name>A0A366B3L4_9FLAO</name>
<reference evidence="1 2" key="1">
    <citation type="submission" date="2018-07" db="EMBL/GenBank/DDBJ databases">
        <title>Complete genome sequence of Flavobacterium psychrolimnae LMG 22018.</title>
        <authorList>
            <person name="Kim D.-U."/>
        </authorList>
    </citation>
    <scope>NUCLEOTIDE SEQUENCE [LARGE SCALE GENOMIC DNA]</scope>
    <source>
        <strain evidence="1 2">LMG 22018</strain>
    </source>
</reference>
<sequence>MMNMENLISIPVLCAHYEVEMSFFTNLSEMGLLEIKTIESKQYIDSDAIYEIEKMIRMHQELDVNIAGIDVVFNLLQKIDGLQNELTALKNRLRLYES</sequence>
<protein>
    <submittedName>
        <fullName evidence="1">MerR family transcriptional regulator</fullName>
    </submittedName>
</protein>